<protein>
    <submittedName>
        <fullName evidence="1">Uncharacterized protein</fullName>
    </submittedName>
</protein>
<accession>A0A177AWB9</accession>
<evidence type="ECO:0000313" key="1">
    <source>
        <dbReference type="EMBL" id="OAF65504.1"/>
    </source>
</evidence>
<dbReference type="Proteomes" id="UP000078046">
    <property type="component" value="Unassembled WGS sequence"/>
</dbReference>
<proteinExistence type="predicted"/>
<dbReference type="InterPro" id="IPR029053">
    <property type="entry name" value="Viral_coat"/>
</dbReference>
<dbReference type="EMBL" id="LWCA01001261">
    <property type="protein sequence ID" value="OAF65504.1"/>
    <property type="molecule type" value="Genomic_DNA"/>
</dbReference>
<dbReference type="SUPFAM" id="SSF88633">
    <property type="entry name" value="Positive stranded ssRNA viruses"/>
    <property type="match status" value="1"/>
</dbReference>
<name>A0A177AWB9_9BILA</name>
<evidence type="ECO:0000313" key="2">
    <source>
        <dbReference type="Proteomes" id="UP000078046"/>
    </source>
</evidence>
<comment type="caution">
    <text evidence="1">The sequence shown here is derived from an EMBL/GenBank/DDBJ whole genome shotgun (WGS) entry which is preliminary data.</text>
</comment>
<sequence>MFDSIISSSTPLLRFNHVLYLLNQKYIQQKIYQACAIRFDIEIQLRVVATKFHYGQVMGLFKPGPHVSMTLKWHYPYNYVKTREGVDDSSRNSRQLNNLYRFKNVRLFGYLFNEITPQKLTLTGPTAVGQMKDNQDEVKNMDSS</sequence>
<reference evidence="1 2" key="1">
    <citation type="submission" date="2016-04" db="EMBL/GenBank/DDBJ databases">
        <title>The genome of Intoshia linei affirms orthonectids as highly simplified spiralians.</title>
        <authorList>
            <person name="Mikhailov K.V."/>
            <person name="Slusarev G.S."/>
            <person name="Nikitin M.A."/>
            <person name="Logacheva M.D."/>
            <person name="Penin A."/>
            <person name="Aleoshin V."/>
            <person name="Panchin Y.V."/>
        </authorList>
    </citation>
    <scope>NUCLEOTIDE SEQUENCE [LARGE SCALE GENOMIC DNA]</scope>
    <source>
        <strain evidence="1">Intl2013</strain>
        <tissue evidence="1">Whole animal</tissue>
    </source>
</reference>
<dbReference type="AlphaFoldDB" id="A0A177AWB9"/>
<dbReference type="Gene3D" id="2.60.120.20">
    <property type="match status" value="1"/>
</dbReference>
<keyword evidence="2" id="KW-1185">Reference proteome</keyword>
<gene>
    <name evidence="1" type="ORF">A3Q56_06784</name>
</gene>
<organism evidence="1 2">
    <name type="scientific">Intoshia linei</name>
    <dbReference type="NCBI Taxonomy" id="1819745"/>
    <lineage>
        <taxon>Eukaryota</taxon>
        <taxon>Metazoa</taxon>
        <taxon>Spiralia</taxon>
        <taxon>Lophotrochozoa</taxon>
        <taxon>Mesozoa</taxon>
        <taxon>Orthonectida</taxon>
        <taxon>Rhopaluridae</taxon>
        <taxon>Intoshia</taxon>
    </lineage>
</organism>